<evidence type="ECO:0000313" key="3">
    <source>
        <dbReference type="EMBL" id="KAF2486810.1"/>
    </source>
</evidence>
<proteinExistence type="inferred from homology"/>
<protein>
    <submittedName>
        <fullName evidence="3">Cell differentiation family, Rcd1-like-domain-containing protein</fullName>
    </submittedName>
</protein>
<comment type="similarity">
    <text evidence="1">Belongs to the CNOT9 family.</text>
</comment>
<feature type="compositionally biased region" description="Gly residues" evidence="2">
    <location>
        <begin position="85"/>
        <end position="94"/>
    </location>
</feature>
<dbReference type="EMBL" id="MU001632">
    <property type="protein sequence ID" value="KAF2486810.1"/>
    <property type="molecule type" value="Genomic_DNA"/>
</dbReference>
<dbReference type="FunFam" id="1.25.10.10:FF:000014">
    <property type="entry name" value="Cell differentiation protein RCD1"/>
    <property type="match status" value="1"/>
</dbReference>
<accession>A0A6A6Q333</accession>
<sequence length="393" mass="43399">MRATHVNMQHSFPHQNPYQPDWQHHPHPQSHHQYAQNQAAAAANAAAHQQQHQQQHYGRLAPNGNSNGSANMNQASGGGREIDHGGGGGGGGAVGSISNFDQQMNEENRKVLEWVAQVLNPGTREAALLELSKKREQVAELALILWHSFGVMTSLLQEIISVYPLLNPSQLTAAASNRVCNALALLQCVASHQDTRPLFLGAHIPLFLYPFLNTTSKSRPFEYLRLTSLGVIGALVKNDSSEVINFLLTTEIIPLCLRIMETGSELSKTVAIFIVQKILLDDMGLQYICQTYERFYAVGTVLSNMVTQLVDQQTVRLLKHVVRCFLRLSDNARAREALRQCLPEPLRDATFSPVLRDDAATKRCLAQLLLALSDQAEPNPTTSYGHPQQGLLP</sequence>
<name>A0A6A6Q333_9PEZI</name>
<dbReference type="GeneID" id="54473779"/>
<feature type="compositionally biased region" description="Polar residues" evidence="2">
    <location>
        <begin position="63"/>
        <end position="75"/>
    </location>
</feature>
<evidence type="ECO:0000256" key="1">
    <source>
        <dbReference type="ARBA" id="ARBA00006385"/>
    </source>
</evidence>
<dbReference type="GO" id="GO:0006402">
    <property type="term" value="P:mRNA catabolic process"/>
    <property type="evidence" value="ECO:0007669"/>
    <property type="project" value="InterPro"/>
</dbReference>
<dbReference type="Pfam" id="PF04078">
    <property type="entry name" value="Rcd1"/>
    <property type="match status" value="1"/>
</dbReference>
<dbReference type="InterPro" id="IPR016024">
    <property type="entry name" value="ARM-type_fold"/>
</dbReference>
<dbReference type="InterPro" id="IPR011989">
    <property type="entry name" value="ARM-like"/>
</dbReference>
<dbReference type="RefSeq" id="XP_033593379.1">
    <property type="nucleotide sequence ID" value="XM_033732777.1"/>
</dbReference>
<reference evidence="3" key="1">
    <citation type="journal article" date="2020" name="Stud. Mycol.">
        <title>101 Dothideomycetes genomes: a test case for predicting lifestyles and emergence of pathogens.</title>
        <authorList>
            <person name="Haridas S."/>
            <person name="Albert R."/>
            <person name="Binder M."/>
            <person name="Bloem J."/>
            <person name="Labutti K."/>
            <person name="Salamov A."/>
            <person name="Andreopoulos B."/>
            <person name="Baker S."/>
            <person name="Barry K."/>
            <person name="Bills G."/>
            <person name="Bluhm B."/>
            <person name="Cannon C."/>
            <person name="Castanera R."/>
            <person name="Culley D."/>
            <person name="Daum C."/>
            <person name="Ezra D."/>
            <person name="Gonzalez J."/>
            <person name="Henrissat B."/>
            <person name="Kuo A."/>
            <person name="Liang C."/>
            <person name="Lipzen A."/>
            <person name="Lutzoni F."/>
            <person name="Magnuson J."/>
            <person name="Mondo S."/>
            <person name="Nolan M."/>
            <person name="Ohm R."/>
            <person name="Pangilinan J."/>
            <person name="Park H.-J."/>
            <person name="Ramirez L."/>
            <person name="Alfaro M."/>
            <person name="Sun H."/>
            <person name="Tritt A."/>
            <person name="Yoshinaga Y."/>
            <person name="Zwiers L.-H."/>
            <person name="Turgeon B."/>
            <person name="Goodwin S."/>
            <person name="Spatafora J."/>
            <person name="Crous P."/>
            <person name="Grigoriev I."/>
        </authorList>
    </citation>
    <scope>NUCLEOTIDE SEQUENCE</scope>
    <source>
        <strain evidence="3">CBS 113389</strain>
    </source>
</reference>
<gene>
    <name evidence="3" type="ORF">BDY17DRAFT_292153</name>
</gene>
<dbReference type="PANTHER" id="PTHR12262">
    <property type="entry name" value="CCR4-NOT TRANSCRIPTION COMPLEX SUBUNIT 9"/>
    <property type="match status" value="1"/>
</dbReference>
<dbReference type="InterPro" id="IPR007216">
    <property type="entry name" value="CNOT9"/>
</dbReference>
<dbReference type="Gene3D" id="1.25.10.10">
    <property type="entry name" value="Leucine-rich Repeat Variant"/>
    <property type="match status" value="1"/>
</dbReference>
<evidence type="ECO:0000313" key="4">
    <source>
        <dbReference type="Proteomes" id="UP000799767"/>
    </source>
</evidence>
<feature type="compositionally biased region" description="Polar residues" evidence="2">
    <location>
        <begin position="1"/>
        <end position="16"/>
    </location>
</feature>
<dbReference type="Proteomes" id="UP000799767">
    <property type="component" value="Unassembled WGS sequence"/>
</dbReference>
<dbReference type="SUPFAM" id="SSF48371">
    <property type="entry name" value="ARM repeat"/>
    <property type="match status" value="1"/>
</dbReference>
<keyword evidence="4" id="KW-1185">Reference proteome</keyword>
<dbReference type="OrthoDB" id="1183224at2759"/>
<feature type="region of interest" description="Disordered" evidence="2">
    <location>
        <begin position="1"/>
        <end position="98"/>
    </location>
</feature>
<dbReference type="AlphaFoldDB" id="A0A6A6Q333"/>
<dbReference type="GO" id="GO:0030014">
    <property type="term" value="C:CCR4-NOT complex"/>
    <property type="evidence" value="ECO:0007669"/>
    <property type="project" value="InterPro"/>
</dbReference>
<organism evidence="3 4">
    <name type="scientific">Neohortaea acidophila</name>
    <dbReference type="NCBI Taxonomy" id="245834"/>
    <lineage>
        <taxon>Eukaryota</taxon>
        <taxon>Fungi</taxon>
        <taxon>Dikarya</taxon>
        <taxon>Ascomycota</taxon>
        <taxon>Pezizomycotina</taxon>
        <taxon>Dothideomycetes</taxon>
        <taxon>Dothideomycetidae</taxon>
        <taxon>Mycosphaerellales</taxon>
        <taxon>Teratosphaeriaceae</taxon>
        <taxon>Neohortaea</taxon>
    </lineage>
</organism>
<feature type="compositionally biased region" description="Low complexity" evidence="2">
    <location>
        <begin position="31"/>
        <end position="57"/>
    </location>
</feature>
<evidence type="ECO:0000256" key="2">
    <source>
        <dbReference type="SAM" id="MobiDB-lite"/>
    </source>
</evidence>